<dbReference type="Proteomes" id="UP000280417">
    <property type="component" value="Unassembled WGS sequence"/>
</dbReference>
<keyword evidence="1 4" id="KW-0808">Transferase</keyword>
<dbReference type="AlphaFoldDB" id="A0A662DFH2"/>
<evidence type="ECO:0000313" key="5">
    <source>
        <dbReference type="Proteomes" id="UP000280417"/>
    </source>
</evidence>
<dbReference type="EMBL" id="QMQA01000085">
    <property type="protein sequence ID" value="RLE13628.1"/>
    <property type="molecule type" value="Genomic_DNA"/>
</dbReference>
<gene>
    <name evidence="4" type="ORF">DRJ04_03935</name>
</gene>
<dbReference type="GO" id="GO:0003841">
    <property type="term" value="F:1-acylglycerol-3-phosphate O-acyltransferase activity"/>
    <property type="evidence" value="ECO:0007669"/>
    <property type="project" value="TreeGrafter"/>
</dbReference>
<dbReference type="SUPFAM" id="SSF69593">
    <property type="entry name" value="Glycerol-3-phosphate (1)-acyltransferase"/>
    <property type="match status" value="1"/>
</dbReference>
<organism evidence="4 5">
    <name type="scientific">Aerophobetes bacterium</name>
    <dbReference type="NCBI Taxonomy" id="2030807"/>
    <lineage>
        <taxon>Bacteria</taxon>
        <taxon>Candidatus Aerophobota</taxon>
    </lineage>
</organism>
<evidence type="ECO:0000256" key="2">
    <source>
        <dbReference type="ARBA" id="ARBA00023315"/>
    </source>
</evidence>
<comment type="caution">
    <text evidence="4">The sequence shown here is derived from an EMBL/GenBank/DDBJ whole genome shotgun (WGS) entry which is preliminary data.</text>
</comment>
<dbReference type="PANTHER" id="PTHR10434">
    <property type="entry name" value="1-ACYL-SN-GLYCEROL-3-PHOSPHATE ACYLTRANSFERASE"/>
    <property type="match status" value="1"/>
</dbReference>
<dbReference type="CDD" id="cd07989">
    <property type="entry name" value="LPLAT_AGPAT-like"/>
    <property type="match status" value="1"/>
</dbReference>
<evidence type="ECO:0000256" key="1">
    <source>
        <dbReference type="ARBA" id="ARBA00022679"/>
    </source>
</evidence>
<reference evidence="4 5" key="1">
    <citation type="submission" date="2018-06" db="EMBL/GenBank/DDBJ databases">
        <title>Extensive metabolic versatility and redundancy in microbially diverse, dynamic hydrothermal sediments.</title>
        <authorList>
            <person name="Dombrowski N."/>
            <person name="Teske A."/>
            <person name="Baker B.J."/>
        </authorList>
    </citation>
    <scope>NUCLEOTIDE SEQUENCE [LARGE SCALE GENOMIC DNA]</scope>
    <source>
        <strain evidence="4">B3_G15</strain>
    </source>
</reference>
<evidence type="ECO:0000313" key="4">
    <source>
        <dbReference type="EMBL" id="RLE13628.1"/>
    </source>
</evidence>
<evidence type="ECO:0000259" key="3">
    <source>
        <dbReference type="SMART" id="SM00563"/>
    </source>
</evidence>
<sequence length="156" mass="17299">LDPVVLALVSPRKMNFMAKEELFNNPLFGYLISRLGAFPLRRDRIDRRAYQKALMVLREGKILALFPEGTRSLSGRLGDLKEGSVKIAIHCKVPLIPVVIRGTGKVLPPGAKIIKPGKIKVKVGDPISPYNSGKKKKASEVLQRLKEEMIKMGAEK</sequence>
<dbReference type="Pfam" id="PF01553">
    <property type="entry name" value="Acyltransferase"/>
    <property type="match status" value="1"/>
</dbReference>
<accession>A0A662DFH2</accession>
<dbReference type="SMART" id="SM00563">
    <property type="entry name" value="PlsC"/>
    <property type="match status" value="1"/>
</dbReference>
<protein>
    <submittedName>
        <fullName evidence="4">1-acyl-sn-glycerol-3-phosphate acyltransferase</fullName>
    </submittedName>
</protein>
<dbReference type="GO" id="GO:0006654">
    <property type="term" value="P:phosphatidic acid biosynthetic process"/>
    <property type="evidence" value="ECO:0007669"/>
    <property type="project" value="TreeGrafter"/>
</dbReference>
<dbReference type="PANTHER" id="PTHR10434:SF40">
    <property type="entry name" value="1-ACYL-SN-GLYCEROL-3-PHOSPHATE ACYLTRANSFERASE"/>
    <property type="match status" value="1"/>
</dbReference>
<name>A0A662DFH2_UNCAE</name>
<keyword evidence="2 4" id="KW-0012">Acyltransferase</keyword>
<feature type="domain" description="Phospholipid/glycerol acyltransferase" evidence="3">
    <location>
        <begin position="1"/>
        <end position="103"/>
    </location>
</feature>
<proteinExistence type="predicted"/>
<dbReference type="InterPro" id="IPR002123">
    <property type="entry name" value="Plipid/glycerol_acylTrfase"/>
</dbReference>
<feature type="non-terminal residue" evidence="4">
    <location>
        <position position="1"/>
    </location>
</feature>